<dbReference type="InterPro" id="IPR036010">
    <property type="entry name" value="2Fe-2S_ferredoxin-like_sf"/>
</dbReference>
<dbReference type="RefSeq" id="WP_017803460.1">
    <property type="nucleotide sequence ID" value="NZ_JAGGMQ010000001.1"/>
</dbReference>
<accession>A0ABS4P4P7</accession>
<dbReference type="NCBIfam" id="NF007985">
    <property type="entry name" value="PRK10713.1"/>
    <property type="match status" value="1"/>
</dbReference>
<reference evidence="3" key="1">
    <citation type="submission" date="2023-07" db="EMBL/GenBank/DDBJ databases">
        <title>Genome mining of underrepresented organisms for secondary metabolites.</title>
        <authorList>
            <person name="D'Agostino P.M."/>
        </authorList>
    </citation>
    <scope>NUCLEOTIDE SEQUENCE [LARGE SCALE GENOMIC DNA]</scope>
    <source>
        <strain evidence="3">WS4403</strain>
    </source>
</reference>
<comment type="caution">
    <text evidence="2">The sequence shown here is derived from an EMBL/GenBank/DDBJ whole genome shotgun (WGS) entry which is preliminary data.</text>
</comment>
<gene>
    <name evidence="2" type="ORF">J2125_000805</name>
</gene>
<evidence type="ECO:0000259" key="1">
    <source>
        <dbReference type="PROSITE" id="PS51085"/>
    </source>
</evidence>
<dbReference type="CDD" id="cd00207">
    <property type="entry name" value="fer2"/>
    <property type="match status" value="1"/>
</dbReference>
<protein>
    <submittedName>
        <fullName evidence="2">Ferredoxin</fullName>
    </submittedName>
</protein>
<dbReference type="EMBL" id="JAGGMQ010000001">
    <property type="protein sequence ID" value="MBP2167613.1"/>
    <property type="molecule type" value="Genomic_DNA"/>
</dbReference>
<evidence type="ECO:0000313" key="2">
    <source>
        <dbReference type="EMBL" id="MBP2167613.1"/>
    </source>
</evidence>
<name>A0ABS4P4P7_9GAMM</name>
<dbReference type="Gene3D" id="3.10.20.30">
    <property type="match status" value="1"/>
</dbReference>
<organism evidence="2 3">
    <name type="scientific">Winslowiella toletana</name>
    <dbReference type="NCBI Taxonomy" id="92490"/>
    <lineage>
        <taxon>Bacteria</taxon>
        <taxon>Pseudomonadati</taxon>
        <taxon>Pseudomonadota</taxon>
        <taxon>Gammaproteobacteria</taxon>
        <taxon>Enterobacterales</taxon>
        <taxon>Erwiniaceae</taxon>
        <taxon>Winslowiella</taxon>
    </lineage>
</organism>
<dbReference type="Proteomes" id="UP001195624">
    <property type="component" value="Unassembled WGS sequence"/>
</dbReference>
<dbReference type="InterPro" id="IPR001041">
    <property type="entry name" value="2Fe-2S_ferredoxin-type"/>
</dbReference>
<dbReference type="InterPro" id="IPR012675">
    <property type="entry name" value="Beta-grasp_dom_sf"/>
</dbReference>
<sequence>MSALTITLRTSGAQLQCDEDYPSLLVALEANKTYLEYQCREGFCGSCRVRLLKGEVCYAAKPIAFVQEGEILPCCCKAKGDIELEI</sequence>
<feature type="domain" description="2Fe-2S ferredoxin-type" evidence="1">
    <location>
        <begin position="2"/>
        <end position="86"/>
    </location>
</feature>
<keyword evidence="3" id="KW-1185">Reference proteome</keyword>
<dbReference type="SUPFAM" id="SSF54292">
    <property type="entry name" value="2Fe-2S ferredoxin-like"/>
    <property type="match status" value="1"/>
</dbReference>
<evidence type="ECO:0000313" key="3">
    <source>
        <dbReference type="Proteomes" id="UP001195624"/>
    </source>
</evidence>
<dbReference type="PROSITE" id="PS51085">
    <property type="entry name" value="2FE2S_FER_2"/>
    <property type="match status" value="1"/>
</dbReference>
<dbReference type="Pfam" id="PF00111">
    <property type="entry name" value="Fer2"/>
    <property type="match status" value="1"/>
</dbReference>
<dbReference type="PROSITE" id="PS00197">
    <property type="entry name" value="2FE2S_FER_1"/>
    <property type="match status" value="1"/>
</dbReference>
<dbReference type="InterPro" id="IPR006058">
    <property type="entry name" value="2Fe2S_fd_BS"/>
</dbReference>
<proteinExistence type="predicted"/>